<evidence type="ECO:0000313" key="9">
    <source>
        <dbReference type="Proteomes" id="UP000297975"/>
    </source>
</evidence>
<dbReference type="InterPro" id="IPR003583">
    <property type="entry name" value="Hlx-hairpin-Hlx_DNA-bd_motif"/>
</dbReference>
<feature type="domain" description="Helix-hairpin-helix DNA-binding motif class 1" evidence="7">
    <location>
        <begin position="107"/>
        <end position="126"/>
    </location>
</feature>
<dbReference type="GO" id="GO:0005524">
    <property type="term" value="F:ATP binding"/>
    <property type="evidence" value="ECO:0007669"/>
    <property type="project" value="InterPro"/>
</dbReference>
<dbReference type="Gene3D" id="2.40.50.140">
    <property type="entry name" value="Nucleic acid-binding proteins"/>
    <property type="match status" value="1"/>
</dbReference>
<name>A0A4Y8IVD9_9BACI</name>
<dbReference type="RefSeq" id="WP_134338378.1">
    <property type="nucleotide sequence ID" value="NZ_SOPW01000001.1"/>
</dbReference>
<dbReference type="Gene3D" id="1.10.150.20">
    <property type="entry name" value="5' to 3' exonuclease, C-terminal subdomain"/>
    <property type="match status" value="1"/>
</dbReference>
<comment type="domain">
    <text evidence="6">Has three domains with a flexible linker between the domains II and III and assumes an 'L' shape. Domain III is highly mobile and contacts RuvB.</text>
</comment>
<protein>
    <recommendedName>
        <fullName evidence="6">Holliday junction branch migration complex subunit RuvA</fullName>
    </recommendedName>
</protein>
<dbReference type="Gene3D" id="1.10.8.10">
    <property type="entry name" value="DNA helicase RuvA subunit, C-terminal domain"/>
    <property type="match status" value="1"/>
</dbReference>
<evidence type="ECO:0000256" key="3">
    <source>
        <dbReference type="ARBA" id="ARBA00023125"/>
    </source>
</evidence>
<keyword evidence="1 6" id="KW-0963">Cytoplasm</keyword>
<comment type="function">
    <text evidence="6">The RuvA-RuvB-RuvC complex processes Holliday junction (HJ) DNA during genetic recombination and DNA repair, while the RuvA-RuvB complex plays an important role in the rescue of blocked DNA replication forks via replication fork reversal (RFR). RuvA specifically binds to HJ cruciform DNA, conferring on it an open structure. The RuvB hexamer acts as an ATP-dependent pump, pulling dsDNA into and through the RuvAB complex. HJ branch migration allows RuvC to scan DNA until it finds its consensus sequence, where it cleaves and resolves the cruciform DNA.</text>
</comment>
<dbReference type="GO" id="GO:0016787">
    <property type="term" value="F:hydrolase activity"/>
    <property type="evidence" value="ECO:0007669"/>
    <property type="project" value="UniProtKB-KW"/>
</dbReference>
<dbReference type="GO" id="GO:0000400">
    <property type="term" value="F:four-way junction DNA binding"/>
    <property type="evidence" value="ECO:0007669"/>
    <property type="project" value="UniProtKB-UniRule"/>
</dbReference>
<evidence type="ECO:0000259" key="7">
    <source>
        <dbReference type="SMART" id="SM00278"/>
    </source>
</evidence>
<dbReference type="InterPro" id="IPR036267">
    <property type="entry name" value="RuvA_C_sf"/>
</dbReference>
<dbReference type="SUPFAM" id="SSF47781">
    <property type="entry name" value="RuvA domain 2-like"/>
    <property type="match status" value="1"/>
</dbReference>
<dbReference type="NCBIfam" id="TIGR00084">
    <property type="entry name" value="ruvA"/>
    <property type="match status" value="1"/>
</dbReference>
<comment type="caution">
    <text evidence="6">Lacks conserved residue(s) required for the propagation of feature annotation.</text>
</comment>
<evidence type="ECO:0000256" key="5">
    <source>
        <dbReference type="ARBA" id="ARBA00023204"/>
    </source>
</evidence>
<dbReference type="InterPro" id="IPR011114">
    <property type="entry name" value="RuvA_C"/>
</dbReference>
<dbReference type="GO" id="GO:0005737">
    <property type="term" value="C:cytoplasm"/>
    <property type="evidence" value="ECO:0007669"/>
    <property type="project" value="UniProtKB-SubCell"/>
</dbReference>
<dbReference type="AlphaFoldDB" id="A0A4Y8IVD9"/>
<evidence type="ECO:0000256" key="2">
    <source>
        <dbReference type="ARBA" id="ARBA00022763"/>
    </source>
</evidence>
<keyword evidence="4 6" id="KW-0233">DNA recombination</keyword>
<dbReference type="SUPFAM" id="SSF50249">
    <property type="entry name" value="Nucleic acid-binding proteins"/>
    <property type="match status" value="1"/>
</dbReference>
<accession>A0A4Y8IVD9</accession>
<dbReference type="InterPro" id="IPR010994">
    <property type="entry name" value="RuvA_2-like"/>
</dbReference>
<comment type="subunit">
    <text evidence="6">Homotetramer. Forms an RuvA(8)-RuvB(12)-Holliday junction (HJ) complex. HJ DNA is sandwiched between 2 RuvA tetramers; dsDNA enters through RuvA and exits via RuvB. An RuvB hexamer assembles on each DNA strand where it exits the tetramer. Each RuvB hexamer is contacted by two RuvA subunits (via domain III) on 2 adjacent RuvB subunits; this complex drives branch migration. In the full resolvosome a probable DNA-RuvA(4)-RuvB(12)-RuvC(2) complex forms which resolves the HJ.</text>
</comment>
<dbReference type="GO" id="GO:0006281">
    <property type="term" value="P:DNA repair"/>
    <property type="evidence" value="ECO:0007669"/>
    <property type="project" value="UniProtKB-UniRule"/>
</dbReference>
<dbReference type="GO" id="GO:0048476">
    <property type="term" value="C:Holliday junction resolvase complex"/>
    <property type="evidence" value="ECO:0007669"/>
    <property type="project" value="UniProtKB-UniRule"/>
</dbReference>
<keyword evidence="5 6" id="KW-0234">DNA repair</keyword>
<gene>
    <name evidence="6 8" type="primary">ruvA</name>
    <name evidence="8" type="ORF">E3U55_00570</name>
</gene>
<dbReference type="SUPFAM" id="SSF46929">
    <property type="entry name" value="DNA helicase RuvA subunit, C-terminal domain"/>
    <property type="match status" value="1"/>
</dbReference>
<sequence length="201" mass="22562">MYAYIKGELVSLNEDHVVLDVSGVGYEIFCPNPYRFQKEIDQQIKIHTYLHVREDAQILYGFKEQEEKEIFKKLLNVSGIGPKNALNIVGQTSAHDFAMAIENEDDQYLTKFPGVGKKTARQMILDLKGKVSEWMNSQISQPVGEVVTTPAGDVYFDEAVEALKALGYSSREIKGISNQLKASEAQSTDDVVKKGLQLLMR</sequence>
<comment type="similarity">
    <text evidence="6">Belongs to the RuvA family.</text>
</comment>
<dbReference type="CDD" id="cd14332">
    <property type="entry name" value="UBA_RuvA_C"/>
    <property type="match status" value="1"/>
</dbReference>
<dbReference type="InterPro" id="IPR000085">
    <property type="entry name" value="RuvA"/>
</dbReference>
<evidence type="ECO:0000313" key="8">
    <source>
        <dbReference type="EMBL" id="TFB24917.1"/>
    </source>
</evidence>
<dbReference type="HAMAP" id="MF_00031">
    <property type="entry name" value="DNA_HJ_migration_RuvA"/>
    <property type="match status" value="1"/>
</dbReference>
<evidence type="ECO:0000256" key="4">
    <source>
        <dbReference type="ARBA" id="ARBA00023172"/>
    </source>
</evidence>
<comment type="subcellular location">
    <subcellularLocation>
        <location evidence="6">Cytoplasm</location>
    </subcellularLocation>
</comment>
<feature type="region of interest" description="Domain III" evidence="6">
    <location>
        <begin position="156"/>
        <end position="201"/>
    </location>
</feature>
<dbReference type="OrthoDB" id="5293449at2"/>
<reference evidence="8 9" key="1">
    <citation type="submission" date="2019-03" db="EMBL/GenBank/DDBJ databases">
        <authorList>
            <person name="He R.-H."/>
        </authorList>
    </citation>
    <scope>NUCLEOTIDE SEQUENCE [LARGE SCALE GENOMIC DNA]</scope>
    <source>
        <strain evidence="9">SH 714</strain>
    </source>
</reference>
<evidence type="ECO:0000256" key="1">
    <source>
        <dbReference type="ARBA" id="ARBA00022490"/>
    </source>
</evidence>
<keyword evidence="3 6" id="KW-0238">DNA-binding</keyword>
<dbReference type="EMBL" id="SOPW01000001">
    <property type="protein sequence ID" value="TFB24917.1"/>
    <property type="molecule type" value="Genomic_DNA"/>
</dbReference>
<feature type="domain" description="Helix-hairpin-helix DNA-binding motif class 1" evidence="7">
    <location>
        <begin position="72"/>
        <end position="91"/>
    </location>
</feature>
<dbReference type="SMART" id="SM00278">
    <property type="entry name" value="HhH1"/>
    <property type="match status" value="2"/>
</dbReference>
<keyword evidence="8" id="KW-0378">Hydrolase</keyword>
<keyword evidence="2 6" id="KW-0227">DNA damage</keyword>
<organism evidence="8 9">
    <name type="scientific">Filobacillus milosensis</name>
    <dbReference type="NCBI Taxonomy" id="94137"/>
    <lineage>
        <taxon>Bacteria</taxon>
        <taxon>Bacillati</taxon>
        <taxon>Bacillota</taxon>
        <taxon>Bacilli</taxon>
        <taxon>Bacillales</taxon>
        <taxon>Bacillaceae</taxon>
        <taxon>Filobacillus</taxon>
    </lineage>
</organism>
<dbReference type="InterPro" id="IPR013849">
    <property type="entry name" value="DNA_helicase_Holl-junc_RuvA_I"/>
</dbReference>
<dbReference type="Pfam" id="PF07499">
    <property type="entry name" value="RuvA_C"/>
    <property type="match status" value="1"/>
</dbReference>
<proteinExistence type="inferred from homology"/>
<dbReference type="GO" id="GO:0006310">
    <property type="term" value="P:DNA recombination"/>
    <property type="evidence" value="ECO:0007669"/>
    <property type="project" value="UniProtKB-UniRule"/>
</dbReference>
<dbReference type="Pfam" id="PF01330">
    <property type="entry name" value="RuvA_N"/>
    <property type="match status" value="1"/>
</dbReference>
<dbReference type="GO" id="GO:0009379">
    <property type="term" value="C:Holliday junction helicase complex"/>
    <property type="evidence" value="ECO:0007669"/>
    <property type="project" value="InterPro"/>
</dbReference>
<keyword evidence="9" id="KW-1185">Reference proteome</keyword>
<dbReference type="InterPro" id="IPR012340">
    <property type="entry name" value="NA-bd_OB-fold"/>
</dbReference>
<dbReference type="Pfam" id="PF14520">
    <property type="entry name" value="HHH_5"/>
    <property type="match status" value="1"/>
</dbReference>
<dbReference type="GO" id="GO:0009378">
    <property type="term" value="F:four-way junction helicase activity"/>
    <property type="evidence" value="ECO:0007669"/>
    <property type="project" value="InterPro"/>
</dbReference>
<evidence type="ECO:0000256" key="6">
    <source>
        <dbReference type="HAMAP-Rule" id="MF_00031"/>
    </source>
</evidence>
<dbReference type="Proteomes" id="UP000297975">
    <property type="component" value="Unassembled WGS sequence"/>
</dbReference>
<comment type="caution">
    <text evidence="8">The sequence shown here is derived from an EMBL/GenBank/DDBJ whole genome shotgun (WGS) entry which is preliminary data.</text>
</comment>